<dbReference type="RefSeq" id="WP_246948774.1">
    <property type="nucleotide sequence ID" value="NZ_JALKII010000002.1"/>
</dbReference>
<keyword evidence="10 13" id="KW-0143">Chaperone</keyword>
<evidence type="ECO:0000256" key="3">
    <source>
        <dbReference type="ARBA" id="ARBA00015325"/>
    </source>
</evidence>
<comment type="subunit">
    <text evidence="13">Interacts with the Sec translocase complex via SecD. Specifically interacts with transmembrane segments of nascent integral membrane proteins during membrane integration.</text>
</comment>
<dbReference type="CDD" id="cd20070">
    <property type="entry name" value="5TM_YidC_Alb3"/>
    <property type="match status" value="1"/>
</dbReference>
<evidence type="ECO:0000256" key="2">
    <source>
        <dbReference type="ARBA" id="ARBA00010527"/>
    </source>
</evidence>
<feature type="transmembrane region" description="Helical" evidence="13">
    <location>
        <begin position="6"/>
        <end position="23"/>
    </location>
</feature>
<comment type="similarity">
    <text evidence="2 13">Belongs to the OXA1/ALB3/YidC family. Type 1 subfamily.</text>
</comment>
<evidence type="ECO:0000259" key="15">
    <source>
        <dbReference type="Pfam" id="PF02096"/>
    </source>
</evidence>
<evidence type="ECO:0000313" key="17">
    <source>
        <dbReference type="EMBL" id="MCK0536911.1"/>
    </source>
</evidence>
<evidence type="ECO:0000259" key="16">
    <source>
        <dbReference type="Pfam" id="PF14849"/>
    </source>
</evidence>
<feature type="transmembrane region" description="Helical" evidence="13">
    <location>
        <begin position="363"/>
        <end position="381"/>
    </location>
</feature>
<dbReference type="InterPro" id="IPR038221">
    <property type="entry name" value="YidC_periplasmic_sf"/>
</dbReference>
<feature type="domain" description="Membrane insertase YidC N-terminal" evidence="16">
    <location>
        <begin position="96"/>
        <end position="375"/>
    </location>
</feature>
<evidence type="ECO:0000256" key="10">
    <source>
        <dbReference type="ARBA" id="ARBA00023186"/>
    </source>
</evidence>
<keyword evidence="6 13" id="KW-0812">Transmembrane</keyword>
<dbReference type="InterPro" id="IPR019998">
    <property type="entry name" value="Membr_insert_YidC"/>
</dbReference>
<dbReference type="HAMAP" id="MF_01810">
    <property type="entry name" value="YidC_type1"/>
    <property type="match status" value="1"/>
</dbReference>
<evidence type="ECO:0000256" key="1">
    <source>
        <dbReference type="ARBA" id="ARBA00004429"/>
    </source>
</evidence>
<keyword evidence="4 13" id="KW-0813">Transport</keyword>
<evidence type="ECO:0000256" key="14">
    <source>
        <dbReference type="SAM" id="MobiDB-lite"/>
    </source>
</evidence>
<evidence type="ECO:0000256" key="12">
    <source>
        <dbReference type="ARBA" id="ARBA00033342"/>
    </source>
</evidence>
<dbReference type="NCBIfam" id="TIGR03592">
    <property type="entry name" value="yidC_oxa1_cterm"/>
    <property type="match status" value="1"/>
</dbReference>
<dbReference type="NCBIfam" id="NF002353">
    <property type="entry name" value="PRK01318.1-4"/>
    <property type="match status" value="1"/>
</dbReference>
<evidence type="ECO:0000256" key="13">
    <source>
        <dbReference type="HAMAP-Rule" id="MF_01810"/>
    </source>
</evidence>
<dbReference type="CDD" id="cd19961">
    <property type="entry name" value="EcYidC-like_peri"/>
    <property type="match status" value="1"/>
</dbReference>
<feature type="domain" description="Membrane insertase YidC/Oxa/ALB C-terminal" evidence="15">
    <location>
        <begin position="401"/>
        <end position="579"/>
    </location>
</feature>
<organism evidence="17 18">
    <name type="scientific">Alcanivorax quisquiliarum</name>
    <dbReference type="NCBI Taxonomy" id="2933565"/>
    <lineage>
        <taxon>Bacteria</taxon>
        <taxon>Pseudomonadati</taxon>
        <taxon>Pseudomonadota</taxon>
        <taxon>Gammaproteobacteria</taxon>
        <taxon>Oceanospirillales</taxon>
        <taxon>Alcanivoracaceae</taxon>
        <taxon>Alcanivorax</taxon>
    </lineage>
</organism>
<feature type="transmembrane region" description="Helical" evidence="13">
    <location>
        <begin position="401"/>
        <end position="421"/>
    </location>
</feature>
<evidence type="ECO:0000256" key="11">
    <source>
        <dbReference type="ARBA" id="ARBA00033245"/>
    </source>
</evidence>
<keyword evidence="5 13" id="KW-1003">Cell membrane</keyword>
<dbReference type="PANTHER" id="PTHR12428">
    <property type="entry name" value="OXA1"/>
    <property type="match status" value="1"/>
</dbReference>
<evidence type="ECO:0000256" key="8">
    <source>
        <dbReference type="ARBA" id="ARBA00022989"/>
    </source>
</evidence>
<dbReference type="PANTHER" id="PTHR12428:SF65">
    <property type="entry name" value="CYTOCHROME C OXIDASE ASSEMBLY PROTEIN COX18, MITOCHONDRIAL"/>
    <property type="match status" value="1"/>
</dbReference>
<evidence type="ECO:0000256" key="4">
    <source>
        <dbReference type="ARBA" id="ARBA00022448"/>
    </source>
</evidence>
<evidence type="ECO:0000256" key="9">
    <source>
        <dbReference type="ARBA" id="ARBA00023136"/>
    </source>
</evidence>
<comment type="subcellular location">
    <subcellularLocation>
        <location evidence="1">Cell inner membrane</location>
        <topology evidence="1">Multi-pass membrane protein</topology>
    </subcellularLocation>
    <subcellularLocation>
        <location evidence="13">Cell membrane</location>
        <topology evidence="13">Multi-pass membrane protein</topology>
    </subcellularLocation>
</comment>
<dbReference type="Pfam" id="PF02096">
    <property type="entry name" value="60KD_IMP"/>
    <property type="match status" value="1"/>
</dbReference>
<dbReference type="InterPro" id="IPR047196">
    <property type="entry name" value="YidC_ALB_C"/>
</dbReference>
<evidence type="ECO:0000256" key="6">
    <source>
        <dbReference type="ARBA" id="ARBA00022692"/>
    </source>
</evidence>
<dbReference type="PRINTS" id="PR00701">
    <property type="entry name" value="60KDINNERMP"/>
</dbReference>
<keyword evidence="9 13" id="KW-0472">Membrane</keyword>
<proteinExistence type="inferred from homology"/>
<dbReference type="InterPro" id="IPR028055">
    <property type="entry name" value="YidC/Oxa/ALB_C"/>
</dbReference>
<dbReference type="InterPro" id="IPR001708">
    <property type="entry name" value="YidC/ALB3/OXA1/COX18"/>
</dbReference>
<evidence type="ECO:0000256" key="7">
    <source>
        <dbReference type="ARBA" id="ARBA00022927"/>
    </source>
</evidence>
<name>A0ABT0E514_9GAMM</name>
<accession>A0ABT0E514</accession>
<feature type="transmembrane region" description="Helical" evidence="13">
    <location>
        <begin position="466"/>
        <end position="487"/>
    </location>
</feature>
<dbReference type="Gene3D" id="2.70.98.90">
    <property type="match status" value="1"/>
</dbReference>
<dbReference type="EMBL" id="JALKII010000002">
    <property type="protein sequence ID" value="MCK0536911.1"/>
    <property type="molecule type" value="Genomic_DNA"/>
</dbReference>
<keyword evidence="7 13" id="KW-0653">Protein transport</keyword>
<protein>
    <recommendedName>
        <fullName evidence="3 13">Membrane protein insertase YidC</fullName>
    </recommendedName>
    <alternativeName>
        <fullName evidence="12 13">Foldase YidC</fullName>
    </alternativeName>
    <alternativeName>
        <fullName evidence="11 13">Membrane integrase YidC</fullName>
    </alternativeName>
    <alternativeName>
        <fullName evidence="13">Membrane protein YidC</fullName>
    </alternativeName>
</protein>
<sequence>MEIKRAIVLVAIAVVTYMMILAWQRDYGRVVEQDQTTVTDSSVLVPDASVLSPEANGADIPAASDAPRADAGVPDTSAPAPAASGESQAATPERIVRVRTDVLEMEIDRLGGDIVRLALLTYPRQVDTPDQPFILLERSAARTYVAQSGIVGANGTDSAEGRPTWDVEKAEYQLLDGEFDLNVDLTLTQENGTEIIKRFTFERGSHLVRQSHIIRNNSNVPWQGALYGQIKRDGSDDPGKATAGFAPMPTYLGAAYWSSEKPYNKLTLKDMRQDNLRMTEQGGWLAMIQHYFLSAWVPDNNHRHAYSSVYRQNADEYILRFVSPTTTVAPGEEGVLYAEFYAGPKQQDDLRAISPGLHMTVDYGWLWFISQPIFAVLVFLQSGQITIFGNQFDIGFGVGNWGVAIILLTLVIKLLFFKLSAASYRSMARMRKVAPEMQRIREQHKSDRQKQSMELMKLYQKEKINPLGGCLPVLVQMPVFISLYYVLLESVELRQAPFFGWIQDLSLMDPWFILPLLMGASMWFQMRLNPTPPDPTQAQVMKWMPVVFTVFFLWFPAGLVLYWLTNNILSIAQQWVITRKIENEA</sequence>
<gene>
    <name evidence="13 17" type="primary">yidC</name>
    <name evidence="17" type="ORF">MU846_04245</name>
</gene>
<feature type="transmembrane region" description="Helical" evidence="13">
    <location>
        <begin position="545"/>
        <end position="564"/>
    </location>
</feature>
<dbReference type="Proteomes" id="UP001165524">
    <property type="component" value="Unassembled WGS sequence"/>
</dbReference>
<dbReference type="InterPro" id="IPR028053">
    <property type="entry name" value="Membr_insert_YidC_N"/>
</dbReference>
<dbReference type="NCBIfam" id="NF002352">
    <property type="entry name" value="PRK01318.1-3"/>
    <property type="match status" value="1"/>
</dbReference>
<evidence type="ECO:0000313" key="18">
    <source>
        <dbReference type="Proteomes" id="UP001165524"/>
    </source>
</evidence>
<reference evidence="17" key="1">
    <citation type="submission" date="2022-04" db="EMBL/GenBank/DDBJ databases">
        <title>Alcanivorax sp. CY1518 draft genome sequence.</title>
        <authorList>
            <person name="Zhao G."/>
            <person name="An M."/>
        </authorList>
    </citation>
    <scope>NUCLEOTIDE SEQUENCE</scope>
    <source>
        <strain evidence="17">CY1518</strain>
    </source>
</reference>
<feature type="region of interest" description="Disordered" evidence="14">
    <location>
        <begin position="55"/>
        <end position="91"/>
    </location>
</feature>
<keyword evidence="8 13" id="KW-1133">Transmembrane helix</keyword>
<dbReference type="PRINTS" id="PR01900">
    <property type="entry name" value="YIDCPROTEIN"/>
</dbReference>
<dbReference type="Pfam" id="PF14849">
    <property type="entry name" value="YidC_periplas"/>
    <property type="match status" value="1"/>
</dbReference>
<comment type="caution">
    <text evidence="17">The sequence shown here is derived from an EMBL/GenBank/DDBJ whole genome shotgun (WGS) entry which is preliminary data.</text>
</comment>
<evidence type="ECO:0000256" key="5">
    <source>
        <dbReference type="ARBA" id="ARBA00022475"/>
    </source>
</evidence>
<keyword evidence="18" id="KW-1185">Reference proteome</keyword>
<comment type="function">
    <text evidence="13">Required for the insertion and/or proper folding and/or complex formation of integral membrane proteins into the membrane. Involved in integration of membrane proteins that insert both dependently and independently of the Sec translocase complex, as well as at least some lipoproteins. Aids folding of multispanning membrane proteins.</text>
</comment>
<dbReference type="NCBIfam" id="TIGR03593">
    <property type="entry name" value="yidC_nterm"/>
    <property type="match status" value="1"/>
</dbReference>